<dbReference type="InterPro" id="IPR036155">
    <property type="entry name" value="Crypto/Photolyase_N_sf"/>
</dbReference>
<evidence type="ECO:0000259" key="9">
    <source>
        <dbReference type="PROSITE" id="PS51645"/>
    </source>
</evidence>
<feature type="site" description="Electron transfer via tryptophanyl radical" evidence="7">
    <location>
        <position position="401"/>
    </location>
</feature>
<dbReference type="PROSITE" id="PS51645">
    <property type="entry name" value="PHR_CRY_ALPHA_BETA"/>
    <property type="match status" value="1"/>
</dbReference>
<evidence type="ECO:0000256" key="3">
    <source>
        <dbReference type="ARBA" id="ARBA00022630"/>
    </source>
</evidence>
<dbReference type="STRING" id="3076.A0A2P6TX53"/>
<dbReference type="GO" id="GO:0005634">
    <property type="term" value="C:nucleus"/>
    <property type="evidence" value="ECO:0007669"/>
    <property type="project" value="TreeGrafter"/>
</dbReference>
<dbReference type="Pfam" id="PF00875">
    <property type="entry name" value="DNA_photolyase"/>
    <property type="match status" value="1"/>
</dbReference>
<evidence type="ECO:0000256" key="6">
    <source>
        <dbReference type="PIRSR" id="PIRSR602081-1"/>
    </source>
</evidence>
<dbReference type="GO" id="GO:0003904">
    <property type="term" value="F:deoxyribodipyrimidine photo-lyase activity"/>
    <property type="evidence" value="ECO:0007669"/>
    <property type="project" value="TreeGrafter"/>
</dbReference>
<dbReference type="PROSITE" id="PS00691">
    <property type="entry name" value="DNA_PHOTOLYASES_1_2"/>
    <property type="match status" value="1"/>
</dbReference>
<dbReference type="InterPro" id="IPR036134">
    <property type="entry name" value="Crypto/Photolyase_FAD-like_sf"/>
</dbReference>
<dbReference type="PRINTS" id="PR00147">
    <property type="entry name" value="DNAPHOTLYASE"/>
</dbReference>
<dbReference type="NCBIfam" id="TIGR02766">
    <property type="entry name" value="crypt_chrom_pln"/>
    <property type="match status" value="1"/>
</dbReference>
<dbReference type="InterPro" id="IPR014134">
    <property type="entry name" value="Cryptochrome_pln"/>
</dbReference>
<dbReference type="Gene3D" id="1.10.579.10">
    <property type="entry name" value="DNA Cyclobutane Dipyrimidine Photolyase, subunit A, domain 3"/>
    <property type="match status" value="1"/>
</dbReference>
<evidence type="ECO:0000313" key="10">
    <source>
        <dbReference type="EMBL" id="PRW58644.1"/>
    </source>
</evidence>
<evidence type="ECO:0000256" key="7">
    <source>
        <dbReference type="PIRSR" id="PIRSR602081-2"/>
    </source>
</evidence>
<evidence type="ECO:0000256" key="8">
    <source>
        <dbReference type="SAM" id="MobiDB-lite"/>
    </source>
</evidence>
<name>A0A2P6TX53_CHLSO</name>
<feature type="compositionally biased region" description="Polar residues" evidence="8">
    <location>
        <begin position="766"/>
        <end position="775"/>
    </location>
</feature>
<dbReference type="GO" id="GO:0005737">
    <property type="term" value="C:cytoplasm"/>
    <property type="evidence" value="ECO:0007669"/>
    <property type="project" value="TreeGrafter"/>
</dbReference>
<dbReference type="SUPFAM" id="SSF52425">
    <property type="entry name" value="Cryptochrome/photolyase, N-terminal domain"/>
    <property type="match status" value="1"/>
</dbReference>
<dbReference type="GO" id="GO:0032922">
    <property type="term" value="P:circadian regulation of gene expression"/>
    <property type="evidence" value="ECO:0007669"/>
    <property type="project" value="TreeGrafter"/>
</dbReference>
<dbReference type="InterPro" id="IPR006050">
    <property type="entry name" value="DNA_photolyase_N"/>
</dbReference>
<dbReference type="GO" id="GO:0071949">
    <property type="term" value="F:FAD binding"/>
    <property type="evidence" value="ECO:0007669"/>
    <property type="project" value="TreeGrafter"/>
</dbReference>
<reference evidence="10 11" key="1">
    <citation type="journal article" date="2018" name="Plant J.">
        <title>Genome sequences of Chlorella sorokiniana UTEX 1602 and Micractinium conductrix SAG 241.80: implications to maltose excretion by a green alga.</title>
        <authorList>
            <person name="Arriola M.B."/>
            <person name="Velmurugan N."/>
            <person name="Zhang Y."/>
            <person name="Plunkett M.H."/>
            <person name="Hondzo H."/>
            <person name="Barney B.M."/>
        </authorList>
    </citation>
    <scope>NUCLEOTIDE SEQUENCE [LARGE SCALE GENOMIC DNA]</scope>
    <source>
        <strain evidence="11">UTEX 1602</strain>
    </source>
</reference>
<dbReference type="InterPro" id="IPR002081">
    <property type="entry name" value="Cryptochrome/DNA_photolyase_1"/>
</dbReference>
<feature type="domain" description="Photolyase/cryptochrome alpha/beta" evidence="9">
    <location>
        <begin position="33"/>
        <end position="163"/>
    </location>
</feature>
<feature type="binding site" evidence="6">
    <location>
        <position position="314"/>
    </location>
    <ligand>
        <name>FAD</name>
        <dbReference type="ChEBI" id="CHEBI:57692"/>
    </ligand>
</feature>
<feature type="binding site" evidence="6">
    <location>
        <begin position="272"/>
        <end position="276"/>
    </location>
    <ligand>
        <name>FAD</name>
        <dbReference type="ChEBI" id="CHEBI:57692"/>
    </ligand>
</feature>
<sequence length="812" mass="87688">MPAPPGPTSMEVEGSLRPHAALPEVPLPEGGLRRVIVWFRRDLRLADNPALVAALRMAPEVLPVYIWVPEEEGQFQPGRCSRWWLAASLKALDADLRALGSRLLAYRSPDSRALLCRLARELGAGAVLFNHLYDPISMVRDNEVKAGLAAAGVHCQSFNAEILREPWEVLAPGGKPFTCFDGFWGAHCGLPYPPPPPLPLPAALPPLPRGIEATELAQLGIMTPEEEMSNAQLEFHWQPGSAGAHRLLDDFVRGGRLKAFDHDRAKTDRQSTSRLSPHVHYGEISARHIYYVAKHAELEWARGGGGGGTSVADFLRQLGYREYSRYLSFHFPFTHERSLLEHLRAVPWRFDQRLFKAWRQGRTGYPLVDAAMRELWGTGWMHNRMRVVAASFLVKNLLLPWQWGLKHYWDALLDADLESDALGWQYVAGCMADAHEFSYMIDQPTEAKRFDPDGRYVRRWLPVLARLPAKWIHQPWLAPESVLADAGVELGVNYPWPVMEVEESAAALKAADAVVQACLVRGGEAGAGGEVAAPPPAGPFRPATDAEPAEAERLFMENYRHSVMAGSALPPIVDRAEGLGESEDVSSNVVLGANAAAARAAFSSAPAATTITGALSAAPAAARQAAAAAAAAAQQQQQAQTQEVQQPQRVPEQSQQVAQQPQQAQQAIVSMAGWRQLQTTPIGGSLPAAGSGPPGSGDGTGHATATGLHSTGVGVVPSLPLSGGGESPQGQVPQGMRPPLPHHAAQQVVEAAAHKQALLRRAAANEGQQGSNSPASGRMDEGEQQAQWPPELTLEPQQGHKRQRQASPPPPG</sequence>
<dbReference type="GO" id="GO:0006139">
    <property type="term" value="P:nucleobase-containing compound metabolic process"/>
    <property type="evidence" value="ECO:0007669"/>
    <property type="project" value="UniProtKB-ARBA"/>
</dbReference>
<evidence type="ECO:0000256" key="5">
    <source>
        <dbReference type="ARBA" id="ARBA00022991"/>
    </source>
</evidence>
<keyword evidence="11" id="KW-1185">Reference proteome</keyword>
<dbReference type="InterPro" id="IPR005101">
    <property type="entry name" value="Cryptochr/Photolyase_FAD-bd"/>
</dbReference>
<dbReference type="EMBL" id="LHPG02000005">
    <property type="protein sequence ID" value="PRW58644.1"/>
    <property type="molecule type" value="Genomic_DNA"/>
</dbReference>
<dbReference type="Pfam" id="PF03441">
    <property type="entry name" value="FAD_binding_7"/>
    <property type="match status" value="1"/>
</dbReference>
<evidence type="ECO:0000256" key="2">
    <source>
        <dbReference type="ARBA" id="ARBA00005862"/>
    </source>
</evidence>
<feature type="region of interest" description="Disordered" evidence="8">
    <location>
        <begin position="679"/>
        <end position="812"/>
    </location>
</feature>
<feature type="binding site" evidence="6">
    <location>
        <begin position="414"/>
        <end position="416"/>
    </location>
    <ligand>
        <name>FAD</name>
        <dbReference type="ChEBI" id="CHEBI:57692"/>
    </ligand>
</feature>
<keyword evidence="5" id="KW-0157">Chromophore</keyword>
<dbReference type="GO" id="GO:0009882">
    <property type="term" value="F:blue light photoreceptor activity"/>
    <property type="evidence" value="ECO:0007669"/>
    <property type="project" value="InterPro"/>
</dbReference>
<comment type="cofactor">
    <cofactor evidence="6">
        <name>FAD</name>
        <dbReference type="ChEBI" id="CHEBI:57692"/>
    </cofactor>
    <text evidence="6">Binds 1 FAD per subunit.</text>
</comment>
<dbReference type="PANTHER" id="PTHR11455">
    <property type="entry name" value="CRYPTOCHROME"/>
    <property type="match status" value="1"/>
</dbReference>
<comment type="caution">
    <text evidence="10">The sequence shown here is derived from an EMBL/GenBank/DDBJ whole genome shotgun (WGS) entry which is preliminary data.</text>
</comment>
<dbReference type="Gene3D" id="1.25.40.80">
    <property type="match status" value="1"/>
</dbReference>
<feature type="site" description="Electron transfer via tryptophanyl radical" evidence="7">
    <location>
        <position position="348"/>
    </location>
</feature>
<accession>A0A2P6TX53</accession>
<proteinExistence type="inferred from homology"/>
<comment type="similarity">
    <text evidence="2">Belongs to the DNA photolyase class-1 family.</text>
</comment>
<dbReference type="InterPro" id="IPR018394">
    <property type="entry name" value="DNA_photolyase_1_CS_C"/>
</dbReference>
<dbReference type="GO" id="GO:0003677">
    <property type="term" value="F:DNA binding"/>
    <property type="evidence" value="ECO:0007669"/>
    <property type="project" value="TreeGrafter"/>
</dbReference>
<organism evidence="10 11">
    <name type="scientific">Chlorella sorokiniana</name>
    <name type="common">Freshwater green alga</name>
    <dbReference type="NCBI Taxonomy" id="3076"/>
    <lineage>
        <taxon>Eukaryota</taxon>
        <taxon>Viridiplantae</taxon>
        <taxon>Chlorophyta</taxon>
        <taxon>core chlorophytes</taxon>
        <taxon>Trebouxiophyceae</taxon>
        <taxon>Chlorellales</taxon>
        <taxon>Chlorellaceae</taxon>
        <taxon>Chlorella clade</taxon>
        <taxon>Chlorella</taxon>
    </lineage>
</organism>
<dbReference type="SUPFAM" id="SSF48173">
    <property type="entry name" value="Cryptochrome/photolyase FAD-binding domain"/>
    <property type="match status" value="1"/>
</dbReference>
<gene>
    <name evidence="10" type="ORF">C2E21_3165</name>
</gene>
<feature type="region of interest" description="Disordered" evidence="8">
    <location>
        <begin position="640"/>
        <end position="661"/>
    </location>
</feature>
<dbReference type="PROSITE" id="PS00394">
    <property type="entry name" value="DNA_PHOTOLYASES_1_1"/>
    <property type="match status" value="1"/>
</dbReference>
<evidence type="ECO:0000256" key="1">
    <source>
        <dbReference type="ARBA" id="ARBA00001932"/>
    </source>
</evidence>
<dbReference type="Gene3D" id="3.40.50.620">
    <property type="entry name" value="HUPs"/>
    <property type="match status" value="1"/>
</dbReference>
<protein>
    <submittedName>
        <fullName evidence="10">Blue-light photoreceptor</fullName>
    </submittedName>
</protein>
<dbReference type="PANTHER" id="PTHR11455:SF18">
    <property type="entry name" value="SI:CH1073-390K14.1"/>
    <property type="match status" value="1"/>
</dbReference>
<dbReference type="GO" id="GO:0043153">
    <property type="term" value="P:entrainment of circadian clock by photoperiod"/>
    <property type="evidence" value="ECO:0007669"/>
    <property type="project" value="TreeGrafter"/>
</dbReference>
<dbReference type="AlphaFoldDB" id="A0A2P6TX53"/>
<keyword evidence="4 6" id="KW-0274">FAD</keyword>
<dbReference type="GO" id="GO:0006950">
    <property type="term" value="P:response to stress"/>
    <property type="evidence" value="ECO:0007669"/>
    <property type="project" value="UniProtKB-ARBA"/>
</dbReference>
<dbReference type="InterPro" id="IPR014729">
    <property type="entry name" value="Rossmann-like_a/b/a_fold"/>
</dbReference>
<dbReference type="OrthoDB" id="435881at2759"/>
<feature type="compositionally biased region" description="Low complexity" evidence="8">
    <location>
        <begin position="742"/>
        <end position="756"/>
    </location>
</feature>
<feature type="site" description="Electron transfer via tryptophanyl radical" evidence="7">
    <location>
        <position position="424"/>
    </location>
</feature>
<evidence type="ECO:0000256" key="4">
    <source>
        <dbReference type="ARBA" id="ARBA00022827"/>
    </source>
</evidence>
<dbReference type="FunFam" id="1.10.579.10:FF:000003">
    <property type="entry name" value="Deoxyribodipyrimidine photo-lyase"/>
    <property type="match status" value="1"/>
</dbReference>
<comment type="cofactor">
    <cofactor evidence="1">
        <name>(6R)-5,10-methylene-5,6,7,8-tetrahydrofolate</name>
        <dbReference type="ChEBI" id="CHEBI:15636"/>
    </cofactor>
</comment>
<evidence type="ECO:0000313" key="11">
    <source>
        <dbReference type="Proteomes" id="UP000239899"/>
    </source>
</evidence>
<keyword evidence="3 6" id="KW-0285">Flavoprotein</keyword>
<dbReference type="Proteomes" id="UP000239899">
    <property type="component" value="Unassembled WGS sequence"/>
</dbReference>